<dbReference type="GO" id="GO:0010181">
    <property type="term" value="F:FMN binding"/>
    <property type="evidence" value="ECO:0007669"/>
    <property type="project" value="InterPro"/>
</dbReference>
<dbReference type="InterPro" id="IPR036551">
    <property type="entry name" value="Flavin_trans-like"/>
</dbReference>
<dbReference type="SUPFAM" id="SSF102645">
    <property type="entry name" value="CoaB-like"/>
    <property type="match status" value="1"/>
</dbReference>
<keyword evidence="2" id="KW-0456">Lyase</keyword>
<feature type="non-terminal residue" evidence="2">
    <location>
        <position position="1"/>
    </location>
</feature>
<comment type="caution">
    <text evidence="2">The sequence shown here is derived from an EMBL/GenBank/DDBJ whole genome shotgun (WGS) entry which is preliminary data.</text>
</comment>
<dbReference type="InterPro" id="IPR035929">
    <property type="entry name" value="CoaB-like_sf"/>
</dbReference>
<dbReference type="Proteomes" id="UP000885931">
    <property type="component" value="Unassembled WGS sequence"/>
</dbReference>
<dbReference type="GO" id="GO:0004633">
    <property type="term" value="F:phosphopantothenoylcysteine decarboxylase activity"/>
    <property type="evidence" value="ECO:0007669"/>
    <property type="project" value="UniProtKB-EC"/>
</dbReference>
<evidence type="ECO:0000313" key="2">
    <source>
        <dbReference type="EMBL" id="HDM90269.1"/>
    </source>
</evidence>
<dbReference type="AlphaFoldDB" id="A0A7C1BDM2"/>
<accession>A0A7C1BDM2</accession>
<proteinExistence type="predicted"/>
<dbReference type="GO" id="GO:0004632">
    <property type="term" value="F:phosphopantothenate--cysteine ligase activity"/>
    <property type="evidence" value="ECO:0007669"/>
    <property type="project" value="UniProtKB-EC"/>
</dbReference>
<dbReference type="EC" id="4.1.1.36" evidence="2"/>
<organism evidence="2">
    <name type="scientific">candidate division WOR-3 bacterium</name>
    <dbReference type="NCBI Taxonomy" id="2052148"/>
    <lineage>
        <taxon>Bacteria</taxon>
        <taxon>Bacteria division WOR-3</taxon>
    </lineage>
</organism>
<name>A0A7C1BDM2_UNCW3</name>
<dbReference type="InterPro" id="IPR007085">
    <property type="entry name" value="DNA/pantothenate-metab_flavo_C"/>
</dbReference>
<keyword evidence="2" id="KW-0436">Ligase</keyword>
<dbReference type="InterPro" id="IPR005252">
    <property type="entry name" value="CoaBC"/>
</dbReference>
<dbReference type="EC" id="6.3.2.5" evidence="2"/>
<dbReference type="NCBIfam" id="TIGR00521">
    <property type="entry name" value="coaBC_dfp"/>
    <property type="match status" value="1"/>
</dbReference>
<dbReference type="Pfam" id="PF04127">
    <property type="entry name" value="DFP"/>
    <property type="match status" value="1"/>
</dbReference>
<dbReference type="EMBL" id="DRBW01000144">
    <property type="protein sequence ID" value="HDM90269.1"/>
    <property type="molecule type" value="Genomic_DNA"/>
</dbReference>
<sequence length="262" mass="28731">LRENVEKLRAAGVHFVGPVEGALSSGDTGMGRMADPEEILKFSEKLLEEAGKLKGKKILIAYGRTEEEIDPVRVITNRSSGKMGYYLAERAKAMGAHTILVEGEISYQPPVGDEKHKVRTHAQMREVLIKLAPQADVIIMSAAVSDFRPEIRSEEKIKRGKALQLTLVPTGDILAEIGKNKKKGQVVVGFALESQNLEEVAREKLDRKNLDIIVGNTLDAPGSDFIDGFILDRNGNLTEFKGRHKAEVASALFEKIAEFLGA</sequence>
<evidence type="ECO:0000259" key="1">
    <source>
        <dbReference type="Pfam" id="PF04127"/>
    </source>
</evidence>
<gene>
    <name evidence="2" type="primary">coaBC</name>
    <name evidence="2" type="ORF">ENG67_03560</name>
</gene>
<protein>
    <submittedName>
        <fullName evidence="2">Bifunctional phosphopantothenoylcysteine decarboxylase/phosphopantothenate--cysteine ligase CoaBC</fullName>
        <ecNumber evidence="2">4.1.1.36</ecNumber>
        <ecNumber evidence="2">6.3.2.5</ecNumber>
    </submittedName>
</protein>
<reference evidence="2" key="1">
    <citation type="journal article" date="2020" name="mSystems">
        <title>Genome- and Community-Level Interaction Insights into Carbon Utilization and Element Cycling Functions of Hydrothermarchaeota in Hydrothermal Sediment.</title>
        <authorList>
            <person name="Zhou Z."/>
            <person name="Liu Y."/>
            <person name="Xu W."/>
            <person name="Pan J."/>
            <person name="Luo Z.H."/>
            <person name="Li M."/>
        </authorList>
    </citation>
    <scope>NUCLEOTIDE SEQUENCE [LARGE SCALE GENOMIC DNA]</scope>
    <source>
        <strain evidence="2">HyVt-237</strain>
    </source>
</reference>
<dbReference type="Gene3D" id="3.40.50.10300">
    <property type="entry name" value="CoaB-like"/>
    <property type="match status" value="1"/>
</dbReference>
<dbReference type="GO" id="GO:0015937">
    <property type="term" value="P:coenzyme A biosynthetic process"/>
    <property type="evidence" value="ECO:0007669"/>
    <property type="project" value="InterPro"/>
</dbReference>
<dbReference type="Gene3D" id="3.40.50.1950">
    <property type="entry name" value="Flavin prenyltransferase-like"/>
    <property type="match status" value="1"/>
</dbReference>
<dbReference type="SUPFAM" id="SSF52507">
    <property type="entry name" value="Homo-oligomeric flavin-containing Cys decarboxylases, HFCD"/>
    <property type="match status" value="1"/>
</dbReference>
<dbReference type="GO" id="GO:0015941">
    <property type="term" value="P:pantothenate catabolic process"/>
    <property type="evidence" value="ECO:0007669"/>
    <property type="project" value="InterPro"/>
</dbReference>
<feature type="domain" description="DNA/pantothenate metabolism flavoprotein C-terminal" evidence="1">
    <location>
        <begin position="53"/>
        <end position="258"/>
    </location>
</feature>